<dbReference type="InterPro" id="IPR038717">
    <property type="entry name" value="Tc1-like_DDE_dom"/>
</dbReference>
<dbReference type="Pfam" id="PF13358">
    <property type="entry name" value="DDE_3"/>
    <property type="match status" value="1"/>
</dbReference>
<dbReference type="AlphaFoldDB" id="A0A3N4JDB6"/>
<feature type="non-terminal residue" evidence="2">
    <location>
        <position position="1"/>
    </location>
</feature>
<gene>
    <name evidence="2" type="ORF">L873DRAFT_1701488</name>
</gene>
<keyword evidence="3" id="KW-1185">Reference proteome</keyword>
<evidence type="ECO:0000313" key="3">
    <source>
        <dbReference type="Proteomes" id="UP000276215"/>
    </source>
</evidence>
<sequence length="117" mass="13742">RSAGEGFDWFMYRKEVLHPLVYPFLKKVQEEKEMDIWLIEDNAGNHTQAARIDAEEASKFGIKRIPHKDSPIAGLPCWPTNSPDINKIEPLWRYLKDRIAKYPCPKGQLRSEIDRYK</sequence>
<dbReference type="Proteomes" id="UP000276215">
    <property type="component" value="Unassembled WGS sequence"/>
</dbReference>
<accession>A0A3N4JDB6</accession>
<dbReference type="EMBL" id="ML120437">
    <property type="protein sequence ID" value="RPA94430.1"/>
    <property type="molecule type" value="Genomic_DNA"/>
</dbReference>
<evidence type="ECO:0000259" key="1">
    <source>
        <dbReference type="Pfam" id="PF13358"/>
    </source>
</evidence>
<dbReference type="GO" id="GO:0003676">
    <property type="term" value="F:nucleic acid binding"/>
    <property type="evidence" value="ECO:0007669"/>
    <property type="project" value="InterPro"/>
</dbReference>
<protein>
    <recommendedName>
        <fullName evidence="1">Tc1-like transposase DDE domain-containing protein</fullName>
    </recommendedName>
</protein>
<evidence type="ECO:0000313" key="2">
    <source>
        <dbReference type="EMBL" id="RPA94430.1"/>
    </source>
</evidence>
<feature type="domain" description="Tc1-like transposase DDE" evidence="1">
    <location>
        <begin position="20"/>
        <end position="101"/>
    </location>
</feature>
<reference evidence="2 3" key="1">
    <citation type="journal article" date="2018" name="Nat. Ecol. Evol.">
        <title>Pezizomycetes genomes reveal the molecular basis of ectomycorrhizal truffle lifestyle.</title>
        <authorList>
            <person name="Murat C."/>
            <person name="Payen T."/>
            <person name="Noel B."/>
            <person name="Kuo A."/>
            <person name="Morin E."/>
            <person name="Chen J."/>
            <person name="Kohler A."/>
            <person name="Krizsan K."/>
            <person name="Balestrini R."/>
            <person name="Da Silva C."/>
            <person name="Montanini B."/>
            <person name="Hainaut M."/>
            <person name="Levati E."/>
            <person name="Barry K.W."/>
            <person name="Belfiori B."/>
            <person name="Cichocki N."/>
            <person name="Clum A."/>
            <person name="Dockter R.B."/>
            <person name="Fauchery L."/>
            <person name="Guy J."/>
            <person name="Iotti M."/>
            <person name="Le Tacon F."/>
            <person name="Lindquist E.A."/>
            <person name="Lipzen A."/>
            <person name="Malagnac F."/>
            <person name="Mello A."/>
            <person name="Molinier V."/>
            <person name="Miyauchi S."/>
            <person name="Poulain J."/>
            <person name="Riccioni C."/>
            <person name="Rubini A."/>
            <person name="Sitrit Y."/>
            <person name="Splivallo R."/>
            <person name="Traeger S."/>
            <person name="Wang M."/>
            <person name="Zifcakova L."/>
            <person name="Wipf D."/>
            <person name="Zambonelli A."/>
            <person name="Paolocci F."/>
            <person name="Nowrousian M."/>
            <person name="Ottonello S."/>
            <person name="Baldrian P."/>
            <person name="Spatafora J.W."/>
            <person name="Henrissat B."/>
            <person name="Nagy L.G."/>
            <person name="Aury J.M."/>
            <person name="Wincker P."/>
            <person name="Grigoriev I.V."/>
            <person name="Bonfante P."/>
            <person name="Martin F.M."/>
        </authorList>
    </citation>
    <scope>NUCLEOTIDE SEQUENCE [LARGE SCALE GENOMIC DNA]</scope>
    <source>
        <strain evidence="2 3">120613-1</strain>
    </source>
</reference>
<proteinExistence type="predicted"/>
<organism evidence="2 3">
    <name type="scientific">Choiromyces venosus 120613-1</name>
    <dbReference type="NCBI Taxonomy" id="1336337"/>
    <lineage>
        <taxon>Eukaryota</taxon>
        <taxon>Fungi</taxon>
        <taxon>Dikarya</taxon>
        <taxon>Ascomycota</taxon>
        <taxon>Pezizomycotina</taxon>
        <taxon>Pezizomycetes</taxon>
        <taxon>Pezizales</taxon>
        <taxon>Tuberaceae</taxon>
        <taxon>Choiromyces</taxon>
    </lineage>
</organism>
<dbReference type="OrthoDB" id="4502264at2759"/>
<dbReference type="Gene3D" id="3.30.420.10">
    <property type="entry name" value="Ribonuclease H-like superfamily/Ribonuclease H"/>
    <property type="match status" value="1"/>
</dbReference>
<name>A0A3N4JDB6_9PEZI</name>
<dbReference type="InterPro" id="IPR036397">
    <property type="entry name" value="RNaseH_sf"/>
</dbReference>